<accession>A0A9D4HH71</accession>
<dbReference type="InterPro" id="IPR008271">
    <property type="entry name" value="Ser/Thr_kinase_AS"/>
</dbReference>
<feature type="coiled-coil region" evidence="1">
    <location>
        <begin position="216"/>
        <end position="250"/>
    </location>
</feature>
<dbReference type="InterPro" id="IPR011009">
    <property type="entry name" value="Kinase-like_dom_sf"/>
</dbReference>
<dbReference type="GO" id="GO:0004672">
    <property type="term" value="F:protein kinase activity"/>
    <property type="evidence" value="ECO:0007669"/>
    <property type="project" value="InterPro"/>
</dbReference>
<keyword evidence="1" id="KW-0175">Coiled coil</keyword>
<dbReference type="SUPFAM" id="SSF56112">
    <property type="entry name" value="Protein kinase-like (PK-like)"/>
    <property type="match status" value="1"/>
</dbReference>
<sequence>MYSTAKAEQTYFAIRGGKAKRVDAASVVEAPSVCGGKSHFAAKLRICPPRHAAVRNMMPSMNYLHREAPIKVIHRDLKSKNVVISAENVCKICDFGASKFMGSTTKMSLAGTFPWMAPEVIQSQPVSETCDTWSYGVVLWELLTHEVPFNGIEGFQREERLTIPSSCPPCFAKIMTQCWELEPKSRPSFRQILNKLDIILEDDAMHDVTNSFLDHKNIWQHEIETTLDRLKRAENQLTSKERQLREREIQLMARERDLQQHLNATPCFSTDGTSFELSRHMIIIQVLSKFHHDGIKNVTSRVLTMQTARPLTNRLTKFHEYWK</sequence>
<gene>
    <name evidence="3" type="ORF">DPMN_059387</name>
</gene>
<dbReference type="PANTHER" id="PTHR23257">
    <property type="entry name" value="SERINE-THREONINE PROTEIN KINASE"/>
    <property type="match status" value="1"/>
</dbReference>
<reference evidence="3" key="1">
    <citation type="journal article" date="2019" name="bioRxiv">
        <title>The Genome of the Zebra Mussel, Dreissena polymorpha: A Resource for Invasive Species Research.</title>
        <authorList>
            <person name="McCartney M.A."/>
            <person name="Auch B."/>
            <person name="Kono T."/>
            <person name="Mallez S."/>
            <person name="Zhang Y."/>
            <person name="Obille A."/>
            <person name="Becker A."/>
            <person name="Abrahante J.E."/>
            <person name="Garbe J."/>
            <person name="Badalamenti J.P."/>
            <person name="Herman A."/>
            <person name="Mangelson H."/>
            <person name="Liachko I."/>
            <person name="Sullivan S."/>
            <person name="Sone E.D."/>
            <person name="Koren S."/>
            <person name="Silverstein K.A.T."/>
            <person name="Beckman K.B."/>
            <person name="Gohl D.M."/>
        </authorList>
    </citation>
    <scope>NUCLEOTIDE SEQUENCE</scope>
    <source>
        <strain evidence="3">Duluth1</strain>
        <tissue evidence="3">Whole animal</tissue>
    </source>
</reference>
<dbReference type="AlphaFoldDB" id="A0A9D4HH71"/>
<feature type="domain" description="Protein kinase" evidence="2">
    <location>
        <begin position="1"/>
        <end position="200"/>
    </location>
</feature>
<dbReference type="GO" id="GO:0005737">
    <property type="term" value="C:cytoplasm"/>
    <property type="evidence" value="ECO:0007669"/>
    <property type="project" value="TreeGrafter"/>
</dbReference>
<keyword evidence="4" id="KW-1185">Reference proteome</keyword>
<evidence type="ECO:0000256" key="1">
    <source>
        <dbReference type="SAM" id="Coils"/>
    </source>
</evidence>
<dbReference type="InterPro" id="IPR050167">
    <property type="entry name" value="Ser_Thr_protein_kinase"/>
</dbReference>
<dbReference type="InterPro" id="IPR000719">
    <property type="entry name" value="Prot_kinase_dom"/>
</dbReference>
<evidence type="ECO:0000259" key="2">
    <source>
        <dbReference type="PROSITE" id="PS50011"/>
    </source>
</evidence>
<reference evidence="3" key="2">
    <citation type="submission" date="2020-11" db="EMBL/GenBank/DDBJ databases">
        <authorList>
            <person name="McCartney M.A."/>
            <person name="Auch B."/>
            <person name="Kono T."/>
            <person name="Mallez S."/>
            <person name="Becker A."/>
            <person name="Gohl D.M."/>
            <person name="Silverstein K.A.T."/>
            <person name="Koren S."/>
            <person name="Bechman K.B."/>
            <person name="Herman A."/>
            <person name="Abrahante J.E."/>
            <person name="Garbe J."/>
        </authorList>
    </citation>
    <scope>NUCLEOTIDE SEQUENCE</scope>
    <source>
        <strain evidence="3">Duluth1</strain>
        <tissue evidence="3">Whole animal</tissue>
    </source>
</reference>
<comment type="caution">
    <text evidence="3">The sequence shown here is derived from an EMBL/GenBank/DDBJ whole genome shotgun (WGS) entry which is preliminary data.</text>
</comment>
<dbReference type="PROSITE" id="PS00108">
    <property type="entry name" value="PROTEIN_KINASE_ST"/>
    <property type="match status" value="1"/>
</dbReference>
<dbReference type="PROSITE" id="PS50011">
    <property type="entry name" value="PROTEIN_KINASE_DOM"/>
    <property type="match status" value="1"/>
</dbReference>
<organism evidence="3 4">
    <name type="scientific">Dreissena polymorpha</name>
    <name type="common">Zebra mussel</name>
    <name type="synonym">Mytilus polymorpha</name>
    <dbReference type="NCBI Taxonomy" id="45954"/>
    <lineage>
        <taxon>Eukaryota</taxon>
        <taxon>Metazoa</taxon>
        <taxon>Spiralia</taxon>
        <taxon>Lophotrochozoa</taxon>
        <taxon>Mollusca</taxon>
        <taxon>Bivalvia</taxon>
        <taxon>Autobranchia</taxon>
        <taxon>Heteroconchia</taxon>
        <taxon>Euheterodonta</taxon>
        <taxon>Imparidentia</taxon>
        <taxon>Neoheterodontei</taxon>
        <taxon>Myida</taxon>
        <taxon>Dreissenoidea</taxon>
        <taxon>Dreissenidae</taxon>
        <taxon>Dreissena</taxon>
    </lineage>
</organism>
<protein>
    <recommendedName>
        <fullName evidence="2">Protein kinase domain-containing protein</fullName>
    </recommendedName>
</protein>
<dbReference type="GO" id="GO:0005524">
    <property type="term" value="F:ATP binding"/>
    <property type="evidence" value="ECO:0007669"/>
    <property type="project" value="InterPro"/>
</dbReference>
<dbReference type="Pfam" id="PF07714">
    <property type="entry name" value="PK_Tyr_Ser-Thr"/>
    <property type="match status" value="1"/>
</dbReference>
<dbReference type="SMART" id="SM00220">
    <property type="entry name" value="S_TKc"/>
    <property type="match status" value="1"/>
</dbReference>
<dbReference type="GO" id="GO:0007265">
    <property type="term" value="P:Ras protein signal transduction"/>
    <property type="evidence" value="ECO:0007669"/>
    <property type="project" value="TreeGrafter"/>
</dbReference>
<proteinExistence type="predicted"/>
<dbReference type="PANTHER" id="PTHR23257:SF937">
    <property type="entry name" value="MITOGEN-ACTIVATED PROTEIN KINASE KINASE KINASE 20"/>
    <property type="match status" value="1"/>
</dbReference>
<dbReference type="EMBL" id="JAIWYP010000013">
    <property type="protein sequence ID" value="KAH3716661.1"/>
    <property type="molecule type" value="Genomic_DNA"/>
</dbReference>
<dbReference type="InterPro" id="IPR001245">
    <property type="entry name" value="Ser-Thr/Tyr_kinase_cat_dom"/>
</dbReference>
<evidence type="ECO:0000313" key="4">
    <source>
        <dbReference type="Proteomes" id="UP000828390"/>
    </source>
</evidence>
<dbReference type="Gene3D" id="1.10.510.10">
    <property type="entry name" value="Transferase(Phosphotransferase) domain 1"/>
    <property type="match status" value="1"/>
</dbReference>
<name>A0A9D4HH71_DREPO</name>
<dbReference type="Proteomes" id="UP000828390">
    <property type="component" value="Unassembled WGS sequence"/>
</dbReference>
<evidence type="ECO:0000313" key="3">
    <source>
        <dbReference type="EMBL" id="KAH3716661.1"/>
    </source>
</evidence>